<reference evidence="2 3" key="1">
    <citation type="submission" date="2016-11" db="EMBL/GenBank/DDBJ databases">
        <authorList>
            <person name="Jaros S."/>
            <person name="Januszkiewicz K."/>
            <person name="Wedrychowicz H."/>
        </authorList>
    </citation>
    <scope>NUCLEOTIDE SEQUENCE [LARGE SCALE GENOMIC DNA]</scope>
    <source>
        <strain evidence="2 3">DSM 17737</strain>
    </source>
</reference>
<feature type="chain" id="PRO_5013246795" evidence="1">
    <location>
        <begin position="23"/>
        <end position="217"/>
    </location>
</feature>
<dbReference type="RefSeq" id="WP_074201469.1">
    <property type="nucleotide sequence ID" value="NZ_FSRE01000003.1"/>
</dbReference>
<dbReference type="Pfam" id="PF05494">
    <property type="entry name" value="MlaC"/>
    <property type="match status" value="1"/>
</dbReference>
<dbReference type="EMBL" id="FSRE01000003">
    <property type="protein sequence ID" value="SIO02032.1"/>
    <property type="molecule type" value="Genomic_DNA"/>
</dbReference>
<dbReference type="STRING" id="364032.SAMN05443662_1174"/>
<dbReference type="OrthoDB" id="9787053at2"/>
<proteinExistence type="predicted"/>
<keyword evidence="3" id="KW-1185">Reference proteome</keyword>
<dbReference type="Gene3D" id="3.10.450.710">
    <property type="entry name" value="Tgt2/MlaC"/>
    <property type="match status" value="1"/>
</dbReference>
<dbReference type="PANTHER" id="PTHR36573:SF1">
    <property type="entry name" value="INTERMEMBRANE PHOSPHOLIPID TRANSPORT SYSTEM BINDING PROTEIN MLAC"/>
    <property type="match status" value="1"/>
</dbReference>
<dbReference type="PIRSF" id="PIRSF004649">
    <property type="entry name" value="MlaC"/>
    <property type="match status" value="1"/>
</dbReference>
<dbReference type="InterPro" id="IPR042245">
    <property type="entry name" value="Tgt2/MlaC_sf"/>
</dbReference>
<feature type="signal peptide" evidence="1">
    <location>
        <begin position="1"/>
        <end position="22"/>
    </location>
</feature>
<dbReference type="AlphaFoldDB" id="A0A1N6G3N5"/>
<protein>
    <submittedName>
        <fullName evidence="2">Phospholipid transport system substrate-binding protein</fullName>
    </submittedName>
</protein>
<accession>A0A1N6G3N5</accession>
<sequence>MKNWLKTWVIGLGLLLVSIAQAQPQQDPGAFIDQLTHTLWKKLEANREIFKQDHRALKAFAEKEVLPHVAVAKMAKYVMGRHWRSATPQQQQRFVKAFQDMLLRSYANTLLHLQIQAMQVEKVVPGQRGRYSVEQKVRRADGTDAKVVYRVYWDKDANAWKIYDVVAENISLLLNYRKVFNSELQKMGIDEVIEEMEIKNRAFLEQSDAQSAQDHGQ</sequence>
<gene>
    <name evidence="2" type="ORF">SAMN05443662_1174</name>
</gene>
<dbReference type="InterPro" id="IPR008869">
    <property type="entry name" value="MlaC/ttg2D"/>
</dbReference>
<evidence type="ECO:0000313" key="3">
    <source>
        <dbReference type="Proteomes" id="UP000198461"/>
    </source>
</evidence>
<dbReference type="Proteomes" id="UP000198461">
    <property type="component" value="Unassembled WGS sequence"/>
</dbReference>
<evidence type="ECO:0000256" key="1">
    <source>
        <dbReference type="SAM" id="SignalP"/>
    </source>
</evidence>
<keyword evidence="1" id="KW-0732">Signal</keyword>
<name>A0A1N6G3N5_9GAMM</name>
<dbReference type="PANTHER" id="PTHR36573">
    <property type="entry name" value="INTERMEMBRANE PHOSPHOLIPID TRANSPORT SYSTEM BINDING PROTEIN MLAC"/>
    <property type="match status" value="1"/>
</dbReference>
<evidence type="ECO:0000313" key="2">
    <source>
        <dbReference type="EMBL" id="SIO02032.1"/>
    </source>
</evidence>
<organism evidence="2 3">
    <name type="scientific">Sulfurivirga caldicuralii</name>
    <dbReference type="NCBI Taxonomy" id="364032"/>
    <lineage>
        <taxon>Bacteria</taxon>
        <taxon>Pseudomonadati</taxon>
        <taxon>Pseudomonadota</taxon>
        <taxon>Gammaproteobacteria</taxon>
        <taxon>Thiotrichales</taxon>
        <taxon>Piscirickettsiaceae</taxon>
        <taxon>Sulfurivirga</taxon>
    </lineage>
</organism>